<evidence type="ECO:0000256" key="6">
    <source>
        <dbReference type="ARBA" id="ARBA00023136"/>
    </source>
</evidence>
<evidence type="ECO:0008006" key="10">
    <source>
        <dbReference type="Google" id="ProtNLM"/>
    </source>
</evidence>
<keyword evidence="5 7" id="KW-1133">Transmembrane helix</keyword>
<dbReference type="AlphaFoldDB" id="A0A8T0D013"/>
<keyword evidence="9" id="KW-1185">Reference proteome</keyword>
<dbReference type="GO" id="GO:0006883">
    <property type="term" value="P:intracellular sodium ion homeostasis"/>
    <property type="evidence" value="ECO:0007669"/>
    <property type="project" value="TreeGrafter"/>
</dbReference>
<evidence type="ECO:0000256" key="5">
    <source>
        <dbReference type="ARBA" id="ARBA00022989"/>
    </source>
</evidence>
<dbReference type="PANTHER" id="PTHR11523">
    <property type="entry name" value="SODIUM/POTASSIUM-DEPENDENT ATPASE BETA SUBUNIT"/>
    <property type="match status" value="1"/>
</dbReference>
<dbReference type="OrthoDB" id="5912413at2759"/>
<keyword evidence="4" id="KW-0735">Signal-anchor</keyword>
<reference evidence="8 9" key="1">
    <citation type="submission" date="2019-07" db="EMBL/GenBank/DDBJ databases">
        <title>Annotation for the trematode Paragonimus westermani.</title>
        <authorList>
            <person name="Choi Y.-J."/>
        </authorList>
    </citation>
    <scope>NUCLEOTIDE SEQUENCE [LARGE SCALE GENOMIC DNA]</scope>
    <source>
        <strain evidence="8">180907_Pwestermani</strain>
    </source>
</reference>
<feature type="transmembrane region" description="Helical" evidence="7">
    <location>
        <begin position="40"/>
        <end position="67"/>
    </location>
</feature>
<dbReference type="GO" id="GO:0030007">
    <property type="term" value="P:intracellular potassium ion homeostasis"/>
    <property type="evidence" value="ECO:0007669"/>
    <property type="project" value="TreeGrafter"/>
</dbReference>
<keyword evidence="3 7" id="KW-0812">Transmembrane</keyword>
<keyword evidence="6 7" id="KW-0472">Membrane</keyword>
<proteinExistence type="inferred from homology"/>
<evidence type="ECO:0000256" key="2">
    <source>
        <dbReference type="ARBA" id="ARBA00005876"/>
    </source>
</evidence>
<dbReference type="InterPro" id="IPR038702">
    <property type="entry name" value="Na/K_ATPase_sub_beta_sf"/>
</dbReference>
<comment type="caution">
    <text evidence="8">The sequence shown here is derived from an EMBL/GenBank/DDBJ whole genome shotgun (WGS) entry which is preliminary data.</text>
</comment>
<accession>A0A8T0D013</accession>
<comment type="similarity">
    <text evidence="2">Belongs to the X(+)/potassium ATPases subunit beta family.</text>
</comment>
<dbReference type="Gene3D" id="2.60.40.1660">
    <property type="entry name" value="Na, k-atpase alpha subunit"/>
    <property type="match status" value="1"/>
</dbReference>
<dbReference type="Pfam" id="PF00287">
    <property type="entry name" value="Na_K-ATPase"/>
    <property type="match status" value="1"/>
</dbReference>
<organism evidence="8 9">
    <name type="scientific">Paragonimus westermani</name>
    <dbReference type="NCBI Taxonomy" id="34504"/>
    <lineage>
        <taxon>Eukaryota</taxon>
        <taxon>Metazoa</taxon>
        <taxon>Spiralia</taxon>
        <taxon>Lophotrochozoa</taxon>
        <taxon>Platyhelminthes</taxon>
        <taxon>Trematoda</taxon>
        <taxon>Digenea</taxon>
        <taxon>Plagiorchiida</taxon>
        <taxon>Troglotremata</taxon>
        <taxon>Troglotrematidae</taxon>
        <taxon>Paragonimus</taxon>
    </lineage>
</organism>
<dbReference type="GO" id="GO:0036376">
    <property type="term" value="P:sodium ion export across plasma membrane"/>
    <property type="evidence" value="ECO:0007669"/>
    <property type="project" value="TreeGrafter"/>
</dbReference>
<evidence type="ECO:0000256" key="7">
    <source>
        <dbReference type="SAM" id="Phobius"/>
    </source>
</evidence>
<evidence type="ECO:0000313" key="8">
    <source>
        <dbReference type="EMBL" id="KAF8561032.1"/>
    </source>
</evidence>
<evidence type="ECO:0000256" key="4">
    <source>
        <dbReference type="ARBA" id="ARBA00022968"/>
    </source>
</evidence>
<comment type="subcellular location">
    <subcellularLocation>
        <location evidence="1">Membrane</location>
        <topology evidence="1">Single-pass type II membrane protein</topology>
    </subcellularLocation>
</comment>
<dbReference type="GO" id="GO:0001671">
    <property type="term" value="F:ATPase activator activity"/>
    <property type="evidence" value="ECO:0007669"/>
    <property type="project" value="TreeGrafter"/>
</dbReference>
<protein>
    <recommendedName>
        <fullName evidence="10">Sodium/potassium-transporting ATPase subunit beta</fullName>
    </recommendedName>
</protein>
<evidence type="ECO:0000256" key="3">
    <source>
        <dbReference type="ARBA" id="ARBA00022692"/>
    </source>
</evidence>
<evidence type="ECO:0000256" key="1">
    <source>
        <dbReference type="ARBA" id="ARBA00004606"/>
    </source>
</evidence>
<dbReference type="GO" id="GO:0005890">
    <property type="term" value="C:sodium:potassium-exchanging ATPase complex"/>
    <property type="evidence" value="ECO:0007669"/>
    <property type="project" value="InterPro"/>
</dbReference>
<gene>
    <name evidence="8" type="ORF">P879_10651</name>
</gene>
<dbReference type="GO" id="GO:1990573">
    <property type="term" value="P:potassium ion import across plasma membrane"/>
    <property type="evidence" value="ECO:0007669"/>
    <property type="project" value="TreeGrafter"/>
</dbReference>
<name>A0A8T0D013_9TREM</name>
<dbReference type="Proteomes" id="UP000699462">
    <property type="component" value="Unassembled WGS sequence"/>
</dbReference>
<dbReference type="EMBL" id="JTDF01022045">
    <property type="protein sequence ID" value="KAF8561032.1"/>
    <property type="molecule type" value="Genomic_DNA"/>
</dbReference>
<dbReference type="PANTHER" id="PTHR11523:SF28">
    <property type="entry name" value="NA_K-ATPASE BETA SUBUNIT ISOFORM 4-RELATED"/>
    <property type="match status" value="1"/>
</dbReference>
<evidence type="ECO:0000313" key="9">
    <source>
        <dbReference type="Proteomes" id="UP000699462"/>
    </source>
</evidence>
<dbReference type="InterPro" id="IPR000402">
    <property type="entry name" value="Na/K_ATPase_sub_beta"/>
</dbReference>
<sequence>MSMQEFSDNLSTLSYVSRRRAPSWLFDPKKKTLLGRTATSWALCLLFYLVYYTCLAAFFMGMMMVFLHTQVPTEEPTRTGMQSILQLKPGLGFRPMVDVRKSLIKFAKSDPQQYLLYTENINAYLEIYESVNSKPSGQFANCDNGTKMPDDVEKVCRFPLSKLDPCNREKKFGYPDGKPCVIVKLNKIYGWLPDIERPELSPNVLINCTGQNPADVDNIHELDYYPGVSIDGKKYGMFEHTYFPFLGQPGYLAPLVAVQFKSVTSHMAILVECQLRNLKNAYESQLAFELMVD</sequence>